<dbReference type="Pfam" id="PF02491">
    <property type="entry name" value="SHS2_FTSA"/>
    <property type="match status" value="1"/>
</dbReference>
<dbReference type="AlphaFoldDB" id="A0A1F6C3U7"/>
<feature type="domain" description="SHS2" evidence="6">
    <location>
        <begin position="6"/>
        <end position="198"/>
    </location>
</feature>
<reference evidence="7 8" key="1">
    <citation type="journal article" date="2016" name="Nat. Commun.">
        <title>Thousands of microbial genomes shed light on interconnected biogeochemical processes in an aquifer system.</title>
        <authorList>
            <person name="Anantharaman K."/>
            <person name="Brown C.T."/>
            <person name="Hug L.A."/>
            <person name="Sharon I."/>
            <person name="Castelle C.J."/>
            <person name="Probst A.J."/>
            <person name="Thomas B.C."/>
            <person name="Singh A."/>
            <person name="Wilkins M.J."/>
            <person name="Karaoz U."/>
            <person name="Brodie E.L."/>
            <person name="Williams K.H."/>
            <person name="Hubbard S.S."/>
            <person name="Banfield J.F."/>
        </authorList>
    </citation>
    <scope>NUCLEOTIDE SEQUENCE [LARGE SCALE GENOMIC DNA]</scope>
</reference>
<accession>A0A1F6C3U7</accession>
<dbReference type="InterPro" id="IPR003494">
    <property type="entry name" value="SHS2_FtsA"/>
</dbReference>
<dbReference type="Proteomes" id="UP000178249">
    <property type="component" value="Unassembled WGS sequence"/>
</dbReference>
<dbReference type="HAMAP" id="MF_02033">
    <property type="entry name" value="FtsA"/>
    <property type="match status" value="1"/>
</dbReference>
<dbReference type="InterPro" id="IPR043129">
    <property type="entry name" value="ATPase_NBD"/>
</dbReference>
<comment type="function">
    <text evidence="5">Cell division protein that is involved in the assembly of the Z ring. May serve as a membrane anchor for the Z ring.</text>
</comment>
<dbReference type="GO" id="GO:0032153">
    <property type="term" value="C:cell division site"/>
    <property type="evidence" value="ECO:0007669"/>
    <property type="project" value="UniProtKB-UniRule"/>
</dbReference>
<gene>
    <name evidence="5" type="primary">ftsA</name>
    <name evidence="7" type="ORF">A2841_02480</name>
</gene>
<keyword evidence="2 5" id="KW-0132">Cell division</keyword>
<dbReference type="NCBIfam" id="TIGR01174">
    <property type="entry name" value="ftsA"/>
    <property type="match status" value="1"/>
</dbReference>
<evidence type="ECO:0000256" key="5">
    <source>
        <dbReference type="HAMAP-Rule" id="MF_02033"/>
    </source>
</evidence>
<dbReference type="Pfam" id="PF14450">
    <property type="entry name" value="FtsA"/>
    <property type="match status" value="1"/>
</dbReference>
<evidence type="ECO:0000256" key="3">
    <source>
        <dbReference type="ARBA" id="ARBA00023136"/>
    </source>
</evidence>
<dbReference type="InterPro" id="IPR020823">
    <property type="entry name" value="Cell_div_FtsA"/>
</dbReference>
<proteinExistence type="inferred from homology"/>
<name>A0A1F6C3U7_9BACT</name>
<comment type="similarity">
    <text evidence="5">Belongs to the FtsA/MreB family.</text>
</comment>
<keyword evidence="1 5" id="KW-1003">Cell membrane</keyword>
<dbReference type="InterPro" id="IPR050696">
    <property type="entry name" value="FtsA/MreB"/>
</dbReference>
<sequence>MASRITVGIDVGTHHVRVVIAREEKNRSGFPKIIGTGLAESKGLRHGYIMNAADVLRSVKIAVAQAEELAGVKIKNAFLSIGGIGLDEIHGKGDTVIARADAEITDLDIEKAIDASRANVTGRLVNRKILHTIPLSFSIDGMEVLGRAQGMKGTKLSVETLFVTCLEQHVEDLVEAVEGANIAVSDVMASPLAGSIITLSNAEKKAGCVLANIGSETVSIVVFDNGIPVSVKVFKIGSLDITKDIALGLRVSLEEAEQLKLGAVMGSTYSRKKYDDILAARLTDIFELIDAHLKKLGKDQLLPAGIILSGGGSGIGSIKEIAESSLKLHSKIAAMNIPVDGKMKDSSWAVAYGLTIWGLTGDNFTAPAAREALGDIGKSLGSFFRQFLP</sequence>
<evidence type="ECO:0000256" key="1">
    <source>
        <dbReference type="ARBA" id="ARBA00022475"/>
    </source>
</evidence>
<dbReference type="PIRSF" id="PIRSF003101">
    <property type="entry name" value="FtsA"/>
    <property type="match status" value="1"/>
</dbReference>
<comment type="subcellular location">
    <subcellularLocation>
        <location evidence="5">Cell membrane</location>
        <topology evidence="5">Peripheral membrane protein</topology>
        <orientation evidence="5">Cytoplasmic side</orientation>
    </subcellularLocation>
    <text evidence="5">Localizes to the Z ring in an FtsZ-dependent manner. Targeted to the membrane through a conserved C-terminal amphipathic helix.</text>
</comment>
<dbReference type="SMART" id="SM00842">
    <property type="entry name" value="FtsA"/>
    <property type="match status" value="1"/>
</dbReference>
<evidence type="ECO:0000256" key="4">
    <source>
        <dbReference type="ARBA" id="ARBA00023306"/>
    </source>
</evidence>
<comment type="subunit">
    <text evidence="5">Self-interacts. Interacts with FtsZ.</text>
</comment>
<dbReference type="GO" id="GO:0009898">
    <property type="term" value="C:cytoplasmic side of plasma membrane"/>
    <property type="evidence" value="ECO:0007669"/>
    <property type="project" value="UniProtKB-UniRule"/>
</dbReference>
<dbReference type="PANTHER" id="PTHR32432">
    <property type="entry name" value="CELL DIVISION PROTEIN FTSA-RELATED"/>
    <property type="match status" value="1"/>
</dbReference>
<dbReference type="SUPFAM" id="SSF53067">
    <property type="entry name" value="Actin-like ATPase domain"/>
    <property type="match status" value="2"/>
</dbReference>
<evidence type="ECO:0000256" key="2">
    <source>
        <dbReference type="ARBA" id="ARBA00022618"/>
    </source>
</evidence>
<protein>
    <recommendedName>
        <fullName evidence="5">Cell division protein FtsA</fullName>
    </recommendedName>
</protein>
<keyword evidence="4 5" id="KW-0131">Cell cycle</keyword>
<evidence type="ECO:0000313" key="8">
    <source>
        <dbReference type="Proteomes" id="UP000178249"/>
    </source>
</evidence>
<keyword evidence="3 5" id="KW-0472">Membrane</keyword>
<dbReference type="GO" id="GO:0043093">
    <property type="term" value="P:FtsZ-dependent cytokinesis"/>
    <property type="evidence" value="ECO:0007669"/>
    <property type="project" value="UniProtKB-UniRule"/>
</dbReference>
<dbReference type="EMBL" id="MFKP01000039">
    <property type="protein sequence ID" value="OGG43467.1"/>
    <property type="molecule type" value="Genomic_DNA"/>
</dbReference>
<organism evidence="7 8">
    <name type="scientific">Candidatus Kaiserbacteria bacterium RIFCSPHIGHO2_01_FULL_48_10</name>
    <dbReference type="NCBI Taxonomy" id="1798476"/>
    <lineage>
        <taxon>Bacteria</taxon>
        <taxon>Candidatus Kaiseribacteriota</taxon>
    </lineage>
</organism>
<evidence type="ECO:0000313" key="7">
    <source>
        <dbReference type="EMBL" id="OGG43467.1"/>
    </source>
</evidence>
<evidence type="ECO:0000259" key="6">
    <source>
        <dbReference type="SMART" id="SM00842"/>
    </source>
</evidence>
<dbReference type="Gene3D" id="3.30.420.40">
    <property type="match status" value="3"/>
</dbReference>
<comment type="caution">
    <text evidence="7">The sequence shown here is derived from an EMBL/GenBank/DDBJ whole genome shotgun (WGS) entry which is preliminary data.</text>
</comment>
<dbReference type="PANTHER" id="PTHR32432:SF4">
    <property type="entry name" value="CELL DIVISION PROTEIN FTSA"/>
    <property type="match status" value="1"/>
</dbReference>